<keyword evidence="2" id="KW-1185">Reference proteome</keyword>
<dbReference type="AlphaFoldDB" id="A0AAE0XU09"/>
<dbReference type="Proteomes" id="UP001283361">
    <property type="component" value="Unassembled WGS sequence"/>
</dbReference>
<name>A0AAE0XU09_9GAST</name>
<accession>A0AAE0XU09</accession>
<proteinExistence type="predicted"/>
<evidence type="ECO:0000313" key="2">
    <source>
        <dbReference type="Proteomes" id="UP001283361"/>
    </source>
</evidence>
<sequence>MFCLWSSLVRGECCSESRKLSRCSDLRNNGRLLPTVLFLFKSLRPCHLLCFSMCSRKVARFFIKNFQSSLSPLPAPEQLQQHQCHQNQQQYHQKHQQVGHGQQHLHQHPLHHMQCTSITIATSTSATTTNSSAALPIPPPPPL</sequence>
<gene>
    <name evidence="1" type="ORF">RRG08_002832</name>
</gene>
<protein>
    <submittedName>
        <fullName evidence="1">Uncharacterized protein</fullName>
    </submittedName>
</protein>
<dbReference type="EMBL" id="JAWDGP010007584">
    <property type="protein sequence ID" value="KAK3712502.1"/>
    <property type="molecule type" value="Genomic_DNA"/>
</dbReference>
<comment type="caution">
    <text evidence="1">The sequence shown here is derived from an EMBL/GenBank/DDBJ whole genome shotgun (WGS) entry which is preliminary data.</text>
</comment>
<organism evidence="1 2">
    <name type="scientific">Elysia crispata</name>
    <name type="common">lettuce slug</name>
    <dbReference type="NCBI Taxonomy" id="231223"/>
    <lineage>
        <taxon>Eukaryota</taxon>
        <taxon>Metazoa</taxon>
        <taxon>Spiralia</taxon>
        <taxon>Lophotrochozoa</taxon>
        <taxon>Mollusca</taxon>
        <taxon>Gastropoda</taxon>
        <taxon>Heterobranchia</taxon>
        <taxon>Euthyneura</taxon>
        <taxon>Panpulmonata</taxon>
        <taxon>Sacoglossa</taxon>
        <taxon>Placobranchoidea</taxon>
        <taxon>Plakobranchidae</taxon>
        <taxon>Elysia</taxon>
    </lineage>
</organism>
<evidence type="ECO:0000313" key="1">
    <source>
        <dbReference type="EMBL" id="KAK3712502.1"/>
    </source>
</evidence>
<reference evidence="1" key="1">
    <citation type="journal article" date="2023" name="G3 (Bethesda)">
        <title>A reference genome for the long-term kleptoplast-retaining sea slug Elysia crispata morphotype clarki.</title>
        <authorList>
            <person name="Eastman K.E."/>
            <person name="Pendleton A.L."/>
            <person name="Shaikh M.A."/>
            <person name="Suttiyut T."/>
            <person name="Ogas R."/>
            <person name="Tomko P."/>
            <person name="Gavelis G."/>
            <person name="Widhalm J.R."/>
            <person name="Wisecaver J.H."/>
        </authorList>
    </citation>
    <scope>NUCLEOTIDE SEQUENCE</scope>
    <source>
        <strain evidence="1">ECLA1</strain>
    </source>
</reference>